<dbReference type="EMBL" id="ADCP02000001">
    <property type="protein sequence ID" value="EFV42616.2"/>
    <property type="molecule type" value="Genomic_DNA"/>
</dbReference>
<organism evidence="7 8">
    <name type="scientific">Bilophila wadsworthia (strain 3_1_6)</name>
    <dbReference type="NCBI Taxonomy" id="563192"/>
    <lineage>
        <taxon>Bacteria</taxon>
        <taxon>Pseudomonadati</taxon>
        <taxon>Thermodesulfobacteriota</taxon>
        <taxon>Desulfovibrionia</taxon>
        <taxon>Desulfovibrionales</taxon>
        <taxon>Desulfovibrionaceae</taxon>
        <taxon>Bilophila</taxon>
    </lineage>
</organism>
<dbReference type="GO" id="GO:0051536">
    <property type="term" value="F:iron-sulfur cluster binding"/>
    <property type="evidence" value="ECO:0007669"/>
    <property type="project" value="UniProtKB-KW"/>
</dbReference>
<dbReference type="Gene3D" id="3.30.70.20">
    <property type="match status" value="1"/>
</dbReference>
<dbReference type="PANTHER" id="PTHR43673:SF10">
    <property type="entry name" value="NADH DEHYDROGENASE_NAD(P)H NITROREDUCTASE XCC3605-RELATED"/>
    <property type="match status" value="1"/>
</dbReference>
<evidence type="ECO:0000256" key="1">
    <source>
        <dbReference type="ARBA" id="ARBA00007118"/>
    </source>
</evidence>
<accession>E5YBN5</accession>
<dbReference type="GeneID" id="78084389"/>
<feature type="domain" description="4Fe-4S ferredoxin-type" evidence="6">
    <location>
        <begin position="2"/>
        <end position="29"/>
    </location>
</feature>
<dbReference type="eggNOG" id="COG0778">
    <property type="taxonomic scope" value="Bacteria"/>
</dbReference>
<dbReference type="STRING" id="563192.HMPREF0179_03609"/>
<dbReference type="SUPFAM" id="SSF55469">
    <property type="entry name" value="FMN-dependent nitroreductase-like"/>
    <property type="match status" value="1"/>
</dbReference>
<evidence type="ECO:0000259" key="6">
    <source>
        <dbReference type="PROSITE" id="PS51379"/>
    </source>
</evidence>
<dbReference type="CDD" id="cd02143">
    <property type="entry name" value="nitroreductase_FeS-like"/>
    <property type="match status" value="1"/>
</dbReference>
<dbReference type="InterPro" id="IPR029479">
    <property type="entry name" value="Nitroreductase"/>
</dbReference>
<dbReference type="PANTHER" id="PTHR43673">
    <property type="entry name" value="NAD(P)H NITROREDUCTASE YDGI-RELATED"/>
    <property type="match status" value="1"/>
</dbReference>
<dbReference type="SUPFAM" id="SSF54862">
    <property type="entry name" value="4Fe-4S ferredoxins"/>
    <property type="match status" value="1"/>
</dbReference>
<dbReference type="Gene3D" id="3.40.109.10">
    <property type="entry name" value="NADH Oxidase"/>
    <property type="match status" value="1"/>
</dbReference>
<dbReference type="PROSITE" id="PS51379">
    <property type="entry name" value="4FE4S_FER_2"/>
    <property type="match status" value="2"/>
</dbReference>
<evidence type="ECO:0000256" key="3">
    <source>
        <dbReference type="ARBA" id="ARBA00023002"/>
    </source>
</evidence>
<dbReference type="GO" id="GO:0046872">
    <property type="term" value="F:metal ion binding"/>
    <property type="evidence" value="ECO:0007669"/>
    <property type="project" value="UniProtKB-KW"/>
</dbReference>
<dbReference type="AlphaFoldDB" id="E5YBN5"/>
<dbReference type="OrthoDB" id="368873at2"/>
<keyword evidence="4" id="KW-0408">Iron</keyword>
<comment type="caution">
    <text evidence="7">The sequence shown here is derived from an EMBL/GenBank/DDBJ whole genome shotgun (WGS) entry which is preliminary data.</text>
</comment>
<dbReference type="Pfam" id="PF00881">
    <property type="entry name" value="Nitroreductase"/>
    <property type="match status" value="1"/>
</dbReference>
<dbReference type="GO" id="GO:0016491">
    <property type="term" value="F:oxidoreductase activity"/>
    <property type="evidence" value="ECO:0007669"/>
    <property type="project" value="UniProtKB-KW"/>
</dbReference>
<name>E5YBN5_BILW3</name>
<dbReference type="RefSeq" id="WP_016360453.1">
    <property type="nucleotide sequence ID" value="NZ_KE150238.1"/>
</dbReference>
<dbReference type="InterPro" id="IPR017900">
    <property type="entry name" value="4Fe4S_Fe_S_CS"/>
</dbReference>
<evidence type="ECO:0000256" key="4">
    <source>
        <dbReference type="ARBA" id="ARBA00023004"/>
    </source>
</evidence>
<dbReference type="Proteomes" id="UP000006034">
    <property type="component" value="Unassembled WGS sequence"/>
</dbReference>
<sequence>MIDFKVDESLCVSCGACVKDCLHQALRMDTYPVMVDEGHCIRCQHCLAVCPTGAVSIMGAAASDCTPLAGNIPEPRQLDTLFKGRRSVRHYKRENVSPGLLQELLDSAAYAPTGSNAQNLLVSVVDDIAAMDALREAVYLRLDELAETGAMPDCQRRAFFLSAGKLWKAGGWDGIFRSAPHCVIVANAKNATCVEQDPLIYLSYFELMAQARGIGTLWCGLLYWCLRDVLPDFLPRLGIPDTHQLGYAMLFGYPSINYRRTVETRSALVRHIGWN</sequence>
<evidence type="ECO:0000256" key="2">
    <source>
        <dbReference type="ARBA" id="ARBA00022723"/>
    </source>
</evidence>
<dbReference type="InterPro" id="IPR000415">
    <property type="entry name" value="Nitroreductase-like"/>
</dbReference>
<evidence type="ECO:0000313" key="8">
    <source>
        <dbReference type="Proteomes" id="UP000006034"/>
    </source>
</evidence>
<feature type="domain" description="4Fe-4S ferredoxin-type" evidence="6">
    <location>
        <begin position="31"/>
        <end position="60"/>
    </location>
</feature>
<gene>
    <name evidence="7" type="ORF">HMPREF0179_03609</name>
</gene>
<dbReference type="HOGENOM" id="CLU_070764_2_0_7"/>
<reference evidence="7 8" key="2">
    <citation type="submission" date="2013-04" db="EMBL/GenBank/DDBJ databases">
        <title>The Genome Sequence of Bilophila wadsworthia 3_1_6.</title>
        <authorList>
            <consortium name="The Broad Institute Genomics Platform"/>
            <person name="Earl A."/>
            <person name="Ward D."/>
            <person name="Feldgarden M."/>
            <person name="Gevers D."/>
            <person name="Sibley C."/>
            <person name="Strauss J."/>
            <person name="Allen-Vercoe E."/>
            <person name="Walker B."/>
            <person name="Young S."/>
            <person name="Zeng Q."/>
            <person name="Gargeya S."/>
            <person name="Fitzgerald M."/>
            <person name="Haas B."/>
            <person name="Abouelleil A."/>
            <person name="Allen A.W."/>
            <person name="Alvarado L."/>
            <person name="Arachchi H.M."/>
            <person name="Berlin A.M."/>
            <person name="Chapman S.B."/>
            <person name="Gainer-Dewar J."/>
            <person name="Goldberg J."/>
            <person name="Griggs A."/>
            <person name="Gujja S."/>
            <person name="Hansen M."/>
            <person name="Howarth C."/>
            <person name="Imamovic A."/>
            <person name="Ireland A."/>
            <person name="Larimer J."/>
            <person name="McCowan C."/>
            <person name="Murphy C."/>
            <person name="Pearson M."/>
            <person name="Poon T.W."/>
            <person name="Priest M."/>
            <person name="Roberts A."/>
            <person name="Saif S."/>
            <person name="Shea T."/>
            <person name="Sisk P."/>
            <person name="Sykes S."/>
            <person name="Wortman J."/>
            <person name="Nusbaum C."/>
            <person name="Birren B."/>
        </authorList>
    </citation>
    <scope>NUCLEOTIDE SEQUENCE [LARGE SCALE GENOMIC DNA]</scope>
    <source>
        <strain evidence="7 8">3_1_6</strain>
    </source>
</reference>
<keyword evidence="2" id="KW-0479">Metal-binding</keyword>
<dbReference type="PROSITE" id="PS00198">
    <property type="entry name" value="4FE4S_FER_1"/>
    <property type="match status" value="1"/>
</dbReference>
<evidence type="ECO:0000256" key="5">
    <source>
        <dbReference type="ARBA" id="ARBA00023014"/>
    </source>
</evidence>
<comment type="similarity">
    <text evidence="1">Belongs to the nitroreductase family.</text>
</comment>
<keyword evidence="8" id="KW-1185">Reference proteome</keyword>
<keyword evidence="3" id="KW-0560">Oxidoreductase</keyword>
<reference evidence="7 8" key="1">
    <citation type="submission" date="2010-10" db="EMBL/GenBank/DDBJ databases">
        <authorList>
            <consortium name="The Broad Institute Genome Sequencing Platform"/>
            <person name="Ward D."/>
            <person name="Earl A."/>
            <person name="Feldgarden M."/>
            <person name="Young S.K."/>
            <person name="Gargeya S."/>
            <person name="Zeng Q."/>
            <person name="Alvarado L."/>
            <person name="Berlin A."/>
            <person name="Bochicchio J."/>
            <person name="Chapman S.B."/>
            <person name="Chen Z."/>
            <person name="Freedman E."/>
            <person name="Gellesch M."/>
            <person name="Goldberg J."/>
            <person name="Griggs A."/>
            <person name="Gujja S."/>
            <person name="Heilman E."/>
            <person name="Heiman D."/>
            <person name="Howarth C."/>
            <person name="Mehta T."/>
            <person name="Neiman D."/>
            <person name="Pearson M."/>
            <person name="Roberts A."/>
            <person name="Saif S."/>
            <person name="Shea T."/>
            <person name="Shenoy N."/>
            <person name="Sisk P."/>
            <person name="Stolte C."/>
            <person name="Sykes S."/>
            <person name="White J."/>
            <person name="Yandava C."/>
            <person name="Allen-Vercoe E."/>
            <person name="Sibley C."/>
            <person name="Ambrose C.E."/>
            <person name="Strauss J."/>
            <person name="Daigneault M."/>
            <person name="Haas B."/>
            <person name="Nusbaum C."/>
            <person name="Birren B."/>
        </authorList>
    </citation>
    <scope>NUCLEOTIDE SEQUENCE [LARGE SCALE GENOMIC DNA]</scope>
    <source>
        <strain evidence="7 8">3_1_6</strain>
    </source>
</reference>
<dbReference type="InterPro" id="IPR017896">
    <property type="entry name" value="4Fe4S_Fe-S-bd"/>
</dbReference>
<keyword evidence="5" id="KW-0411">Iron-sulfur</keyword>
<protein>
    <recommendedName>
        <fullName evidence="6">4Fe-4S ferredoxin-type domain-containing protein</fullName>
    </recommendedName>
</protein>
<dbReference type="Pfam" id="PF12838">
    <property type="entry name" value="Fer4_7"/>
    <property type="match status" value="1"/>
</dbReference>
<proteinExistence type="inferred from homology"/>
<dbReference type="eggNOG" id="COG1145">
    <property type="taxonomic scope" value="Bacteria"/>
</dbReference>
<evidence type="ECO:0000313" key="7">
    <source>
        <dbReference type="EMBL" id="EFV42616.2"/>
    </source>
</evidence>